<dbReference type="Proteomes" id="UP000030686">
    <property type="component" value="Unassembled WGS sequence"/>
</dbReference>
<sequence length="82" mass="8744">MKNGFLDGLAGTGEPSGSCSSGVTAEESRKSSRGQGSRISWRRTPGELSDQCAEPPNEGENAQGRAECVSQVSKLFRDRDHC</sequence>
<dbReference type="AlphaFoldDB" id="W6QFP5"/>
<name>W6QFP5_PENRF</name>
<evidence type="ECO:0000313" key="3">
    <source>
        <dbReference type="Proteomes" id="UP000030686"/>
    </source>
</evidence>
<dbReference type="EMBL" id="HG792016">
    <property type="protein sequence ID" value="CDM33004.1"/>
    <property type="molecule type" value="Genomic_DNA"/>
</dbReference>
<protein>
    <submittedName>
        <fullName evidence="2">Genomic scaffold, ProqFM164S02</fullName>
    </submittedName>
</protein>
<reference evidence="2" key="1">
    <citation type="journal article" date="2014" name="Nat. Commun.">
        <title>Multiple recent horizontal transfers of a large genomic region in cheese making fungi.</title>
        <authorList>
            <person name="Cheeseman K."/>
            <person name="Ropars J."/>
            <person name="Renault P."/>
            <person name="Dupont J."/>
            <person name="Gouzy J."/>
            <person name="Branca A."/>
            <person name="Abraham A.L."/>
            <person name="Ceppi M."/>
            <person name="Conseiller E."/>
            <person name="Debuchy R."/>
            <person name="Malagnac F."/>
            <person name="Goarin A."/>
            <person name="Silar P."/>
            <person name="Lacoste S."/>
            <person name="Sallet E."/>
            <person name="Bensimon A."/>
            <person name="Giraud T."/>
            <person name="Brygoo Y."/>
        </authorList>
    </citation>
    <scope>NUCLEOTIDE SEQUENCE [LARGE SCALE GENOMIC DNA]</scope>
    <source>
        <strain evidence="2">FM164</strain>
    </source>
</reference>
<organism evidence="2 3">
    <name type="scientific">Penicillium roqueforti (strain FM164)</name>
    <dbReference type="NCBI Taxonomy" id="1365484"/>
    <lineage>
        <taxon>Eukaryota</taxon>
        <taxon>Fungi</taxon>
        <taxon>Dikarya</taxon>
        <taxon>Ascomycota</taxon>
        <taxon>Pezizomycotina</taxon>
        <taxon>Eurotiomycetes</taxon>
        <taxon>Eurotiomycetidae</taxon>
        <taxon>Eurotiales</taxon>
        <taxon>Aspergillaceae</taxon>
        <taxon>Penicillium</taxon>
    </lineage>
</organism>
<proteinExistence type="predicted"/>
<feature type="region of interest" description="Disordered" evidence="1">
    <location>
        <begin position="1"/>
        <end position="66"/>
    </location>
</feature>
<evidence type="ECO:0000313" key="2">
    <source>
        <dbReference type="EMBL" id="CDM33004.1"/>
    </source>
</evidence>
<keyword evidence="3" id="KW-1185">Reference proteome</keyword>
<evidence type="ECO:0000256" key="1">
    <source>
        <dbReference type="SAM" id="MobiDB-lite"/>
    </source>
</evidence>
<gene>
    <name evidence="2" type="ORF">PROQFM164_S02g003155</name>
</gene>
<accession>W6QFP5</accession>